<reference evidence="2 3" key="1">
    <citation type="journal article" date="2018" name="Front. Plant Sci.">
        <title>Red Clover (Trifolium pratense) and Zigzag Clover (T. medium) - A Picture of Genomic Similarities and Differences.</title>
        <authorList>
            <person name="Dluhosova J."/>
            <person name="Istvanek J."/>
            <person name="Nedelnik J."/>
            <person name="Repkova J."/>
        </authorList>
    </citation>
    <scope>NUCLEOTIDE SEQUENCE [LARGE SCALE GENOMIC DNA]</scope>
    <source>
        <strain evidence="3">cv. 10/8</strain>
        <tissue evidence="2">Leaf</tissue>
    </source>
</reference>
<protein>
    <submittedName>
        <fullName evidence="2">Cleavage stimulation factor subunit 2-like</fullName>
    </submittedName>
</protein>
<accession>A0A392PT33</accession>
<feature type="non-terminal residue" evidence="2">
    <location>
        <position position="53"/>
    </location>
</feature>
<dbReference type="AlphaFoldDB" id="A0A392PT33"/>
<feature type="region of interest" description="Disordered" evidence="1">
    <location>
        <begin position="1"/>
        <end position="31"/>
    </location>
</feature>
<evidence type="ECO:0000313" key="3">
    <source>
        <dbReference type="Proteomes" id="UP000265520"/>
    </source>
</evidence>
<feature type="non-terminal residue" evidence="2">
    <location>
        <position position="1"/>
    </location>
</feature>
<evidence type="ECO:0000256" key="1">
    <source>
        <dbReference type="SAM" id="MobiDB-lite"/>
    </source>
</evidence>
<proteinExistence type="predicted"/>
<evidence type="ECO:0000313" key="2">
    <source>
        <dbReference type="EMBL" id="MCI14095.1"/>
    </source>
</evidence>
<name>A0A392PT33_9FABA</name>
<organism evidence="2 3">
    <name type="scientific">Trifolium medium</name>
    <dbReference type="NCBI Taxonomy" id="97028"/>
    <lineage>
        <taxon>Eukaryota</taxon>
        <taxon>Viridiplantae</taxon>
        <taxon>Streptophyta</taxon>
        <taxon>Embryophyta</taxon>
        <taxon>Tracheophyta</taxon>
        <taxon>Spermatophyta</taxon>
        <taxon>Magnoliopsida</taxon>
        <taxon>eudicotyledons</taxon>
        <taxon>Gunneridae</taxon>
        <taxon>Pentapetalae</taxon>
        <taxon>rosids</taxon>
        <taxon>fabids</taxon>
        <taxon>Fabales</taxon>
        <taxon>Fabaceae</taxon>
        <taxon>Papilionoideae</taxon>
        <taxon>50 kb inversion clade</taxon>
        <taxon>NPAAA clade</taxon>
        <taxon>Hologalegina</taxon>
        <taxon>IRL clade</taxon>
        <taxon>Trifolieae</taxon>
        <taxon>Trifolium</taxon>
    </lineage>
</organism>
<dbReference type="EMBL" id="LXQA010090956">
    <property type="protein sequence ID" value="MCI14095.1"/>
    <property type="molecule type" value="Genomic_DNA"/>
</dbReference>
<sequence length="53" mass="5148">GRGGPGMTSNVDPQKQVGIPAVQGDSTQAAQHQPIGLHIAITAAAVMTAALGG</sequence>
<keyword evidence="3" id="KW-1185">Reference proteome</keyword>
<dbReference type="Proteomes" id="UP000265520">
    <property type="component" value="Unassembled WGS sequence"/>
</dbReference>
<comment type="caution">
    <text evidence="2">The sequence shown here is derived from an EMBL/GenBank/DDBJ whole genome shotgun (WGS) entry which is preliminary data.</text>
</comment>